<dbReference type="OrthoDB" id="2897536at2"/>
<dbReference type="Proteomes" id="UP000222531">
    <property type="component" value="Unassembled WGS sequence"/>
</dbReference>
<feature type="transmembrane region" description="Helical" evidence="1">
    <location>
        <begin position="38"/>
        <end position="60"/>
    </location>
</feature>
<keyword evidence="1" id="KW-1133">Transmembrane helix</keyword>
<protein>
    <submittedName>
        <fullName evidence="2">Uncharacterized protein</fullName>
    </submittedName>
</protein>
<dbReference type="EMBL" id="NHZO01000084">
    <property type="protein sequence ID" value="PHQ52394.1"/>
    <property type="molecule type" value="Genomic_DNA"/>
</dbReference>
<evidence type="ECO:0000313" key="3">
    <source>
        <dbReference type="Proteomes" id="UP000222531"/>
    </source>
</evidence>
<evidence type="ECO:0000256" key="1">
    <source>
        <dbReference type="SAM" id="Phobius"/>
    </source>
</evidence>
<keyword evidence="1" id="KW-0472">Membrane</keyword>
<name>A0A2G1XM99_STRCJ</name>
<comment type="caution">
    <text evidence="2">The sequence shown here is derived from an EMBL/GenBank/DDBJ whole genome shotgun (WGS) entry which is preliminary data.</text>
</comment>
<accession>A0A2G1XM99</accession>
<gene>
    <name evidence="2" type="ORF">BLA24_08095</name>
</gene>
<evidence type="ECO:0000313" key="2">
    <source>
        <dbReference type="EMBL" id="PHQ52394.1"/>
    </source>
</evidence>
<sequence length="66" mass="7271">MWHHVRKDLQQQALYLVWAHGHLEVEAEATRIQRFANVFPGVAGSTTAGVLAAPGLGALLRRRAAR</sequence>
<dbReference type="AlphaFoldDB" id="A0A2G1XM99"/>
<dbReference type="RefSeq" id="WP_146104622.1">
    <property type="nucleotide sequence ID" value="NZ_JBIRXA010000022.1"/>
</dbReference>
<proteinExistence type="predicted"/>
<reference evidence="2 3" key="1">
    <citation type="journal article" date="2017" name="Biochemistry">
        <title>Identification of the Biosynthetic Pathway for the Antibiotic Bicyclomycin.</title>
        <authorList>
            <person name="Patteson J."/>
            <person name="Cai W."/>
            <person name="Johnson R.A."/>
            <person name="Santa Maria K."/>
            <person name="Li B."/>
        </authorList>
    </citation>
    <scope>NUCLEOTIDE SEQUENCE [LARGE SCALE GENOMIC DNA]</scope>
    <source>
        <strain evidence="2 3">ATCC 21532</strain>
    </source>
</reference>
<organism evidence="2 3">
    <name type="scientific">Streptomyces cinnamoneus</name>
    <name type="common">Streptoverticillium cinnamoneum</name>
    <dbReference type="NCBI Taxonomy" id="53446"/>
    <lineage>
        <taxon>Bacteria</taxon>
        <taxon>Bacillati</taxon>
        <taxon>Actinomycetota</taxon>
        <taxon>Actinomycetes</taxon>
        <taxon>Kitasatosporales</taxon>
        <taxon>Streptomycetaceae</taxon>
        <taxon>Streptomyces</taxon>
        <taxon>Streptomyces cinnamoneus group</taxon>
    </lineage>
</organism>
<keyword evidence="3" id="KW-1185">Reference proteome</keyword>
<keyword evidence="1" id="KW-0812">Transmembrane</keyword>